<feature type="compositionally biased region" description="Acidic residues" evidence="10">
    <location>
        <begin position="265"/>
        <end position="277"/>
    </location>
</feature>
<feature type="compositionally biased region" description="Polar residues" evidence="10">
    <location>
        <begin position="98"/>
        <end position="107"/>
    </location>
</feature>
<reference evidence="12" key="1">
    <citation type="submission" date="2025-08" db="UniProtKB">
        <authorList>
            <consortium name="Ensembl"/>
        </authorList>
    </citation>
    <scope>IDENTIFICATION</scope>
</reference>
<dbReference type="Ensembl" id="ENSSAUT00010045479.1">
    <property type="protein sequence ID" value="ENSSAUP00010043206.1"/>
    <property type="gene ID" value="ENSSAUG00010018147.1"/>
</dbReference>
<feature type="compositionally biased region" description="Basic and acidic residues" evidence="10">
    <location>
        <begin position="255"/>
        <end position="264"/>
    </location>
</feature>
<feature type="compositionally biased region" description="Polar residues" evidence="10">
    <location>
        <begin position="196"/>
        <end position="205"/>
    </location>
</feature>
<keyword evidence="5 9" id="KW-0863">Zinc-finger</keyword>
<evidence type="ECO:0000256" key="6">
    <source>
        <dbReference type="ARBA" id="ARBA00022833"/>
    </source>
</evidence>
<feature type="compositionally biased region" description="Basic and acidic residues" evidence="10">
    <location>
        <begin position="278"/>
        <end position="290"/>
    </location>
</feature>
<evidence type="ECO:0000256" key="4">
    <source>
        <dbReference type="ARBA" id="ARBA00022737"/>
    </source>
</evidence>
<dbReference type="FunFam" id="3.30.160.60:FF:001235">
    <property type="entry name" value="Si:ch211-119o8.6"/>
    <property type="match status" value="1"/>
</dbReference>
<dbReference type="Pfam" id="PF12874">
    <property type="entry name" value="zf-met"/>
    <property type="match status" value="1"/>
</dbReference>
<keyword evidence="3" id="KW-0479">Metal-binding</keyword>
<dbReference type="GO" id="GO:0010468">
    <property type="term" value="P:regulation of gene expression"/>
    <property type="evidence" value="ECO:0007669"/>
    <property type="project" value="TreeGrafter"/>
</dbReference>
<feature type="domain" description="C2H2-type" evidence="11">
    <location>
        <begin position="170"/>
        <end position="202"/>
    </location>
</feature>
<dbReference type="GeneTree" id="ENSGT01150000286958"/>
<protein>
    <recommendedName>
        <fullName evidence="11">C2H2-type domain-containing protein</fullName>
    </recommendedName>
</protein>
<evidence type="ECO:0000256" key="3">
    <source>
        <dbReference type="ARBA" id="ARBA00022723"/>
    </source>
</evidence>
<dbReference type="InterPro" id="IPR036236">
    <property type="entry name" value="Znf_C2H2_sf"/>
</dbReference>
<sequence>MDQEEPEPPHIKEEEEELWTSQEGEQLQGLEEADITEFPFTVKSEDDEEKPQSSQLHQTKEPQTGFNSLKMNEVPVREAGCDTGNKPSSCSECGKGYNQKSKPNMRSHTGEKPFSCSVCSKKFTRKAGLDTHLKTHTGEKPYSCPLCKKCFSLSAHLRLHIRTHTGEKPFSCNICNKRFTWPTQLKRHKCDESSQLHDLSTSQEGEQLEGTFTPVPERSQEEKEKLQSSQLHERQTELMKNKADGEDFGPPESASKSDPDRYLEPDTDGESEDPSEPETDHIGDWKETRKPHTCSNSHKENVLVNNNLSDSFTKFIKFYLENP</sequence>
<evidence type="ECO:0000256" key="7">
    <source>
        <dbReference type="ARBA" id="ARBA00023125"/>
    </source>
</evidence>
<evidence type="ECO:0000313" key="13">
    <source>
        <dbReference type="Proteomes" id="UP000472265"/>
    </source>
</evidence>
<dbReference type="PROSITE" id="PS00028">
    <property type="entry name" value="ZINC_FINGER_C2H2_1"/>
    <property type="match status" value="2"/>
</dbReference>
<dbReference type="Gene3D" id="3.30.160.60">
    <property type="entry name" value="Classic Zinc Finger"/>
    <property type="match status" value="4"/>
</dbReference>
<dbReference type="Pfam" id="PF00096">
    <property type="entry name" value="zf-C2H2"/>
    <property type="match status" value="2"/>
</dbReference>
<evidence type="ECO:0000256" key="9">
    <source>
        <dbReference type="PROSITE-ProRule" id="PRU00042"/>
    </source>
</evidence>
<dbReference type="InterPro" id="IPR013087">
    <property type="entry name" value="Znf_C2H2_type"/>
</dbReference>
<evidence type="ECO:0000256" key="5">
    <source>
        <dbReference type="ARBA" id="ARBA00022771"/>
    </source>
</evidence>
<dbReference type="PANTHER" id="PTHR16515">
    <property type="entry name" value="PR DOMAIN ZINC FINGER PROTEIN"/>
    <property type="match status" value="1"/>
</dbReference>
<evidence type="ECO:0000256" key="8">
    <source>
        <dbReference type="ARBA" id="ARBA00023242"/>
    </source>
</evidence>
<keyword evidence="8" id="KW-0539">Nucleus</keyword>
<evidence type="ECO:0000256" key="2">
    <source>
        <dbReference type="ARBA" id="ARBA00006991"/>
    </source>
</evidence>
<keyword evidence="7" id="KW-0238">DNA-binding</keyword>
<dbReference type="AlphaFoldDB" id="A0A671WYR6"/>
<dbReference type="GO" id="GO:0003677">
    <property type="term" value="F:DNA binding"/>
    <property type="evidence" value="ECO:0007669"/>
    <property type="project" value="UniProtKB-KW"/>
</dbReference>
<comment type="subcellular location">
    <subcellularLocation>
        <location evidence="1">Nucleus</location>
    </subcellularLocation>
</comment>
<dbReference type="GO" id="GO:0008270">
    <property type="term" value="F:zinc ion binding"/>
    <property type="evidence" value="ECO:0007669"/>
    <property type="project" value="UniProtKB-KW"/>
</dbReference>
<dbReference type="FunFam" id="3.30.160.60:FF:001119">
    <property type="entry name" value="zinc finger protein 408"/>
    <property type="match status" value="1"/>
</dbReference>
<organism evidence="12 13">
    <name type="scientific">Sparus aurata</name>
    <name type="common">Gilthead sea bream</name>
    <dbReference type="NCBI Taxonomy" id="8175"/>
    <lineage>
        <taxon>Eukaryota</taxon>
        <taxon>Metazoa</taxon>
        <taxon>Chordata</taxon>
        <taxon>Craniata</taxon>
        <taxon>Vertebrata</taxon>
        <taxon>Euteleostomi</taxon>
        <taxon>Actinopterygii</taxon>
        <taxon>Neopterygii</taxon>
        <taxon>Teleostei</taxon>
        <taxon>Neoteleostei</taxon>
        <taxon>Acanthomorphata</taxon>
        <taxon>Eupercaria</taxon>
        <taxon>Spariformes</taxon>
        <taxon>Sparidae</taxon>
        <taxon>Sparus</taxon>
    </lineage>
</organism>
<dbReference type="Proteomes" id="UP000472265">
    <property type="component" value="Unassembled WGS sequence"/>
</dbReference>
<feature type="region of interest" description="Disordered" evidence="10">
    <location>
        <begin position="196"/>
        <end position="298"/>
    </location>
</feature>
<name>A0A671WYR6_SPAAU</name>
<dbReference type="PANTHER" id="PTHR16515:SF66">
    <property type="entry name" value="C2H2-TYPE DOMAIN-CONTAINING PROTEIN"/>
    <property type="match status" value="1"/>
</dbReference>
<keyword evidence="6" id="KW-0862">Zinc</keyword>
<keyword evidence="4" id="KW-0677">Repeat</keyword>
<dbReference type="SUPFAM" id="SSF57667">
    <property type="entry name" value="beta-beta-alpha zinc fingers"/>
    <property type="match status" value="2"/>
</dbReference>
<feature type="domain" description="C2H2-type" evidence="11">
    <location>
        <begin position="142"/>
        <end position="169"/>
    </location>
</feature>
<feature type="region of interest" description="Disordered" evidence="10">
    <location>
        <begin position="1"/>
        <end position="109"/>
    </location>
</feature>
<feature type="compositionally biased region" description="Polar residues" evidence="10">
    <location>
        <begin position="52"/>
        <end position="70"/>
    </location>
</feature>
<dbReference type="InParanoid" id="A0A671WYR6"/>
<evidence type="ECO:0000259" key="11">
    <source>
        <dbReference type="PROSITE" id="PS50157"/>
    </source>
</evidence>
<dbReference type="SMART" id="SM00355">
    <property type="entry name" value="ZnF_C2H2"/>
    <property type="match status" value="3"/>
</dbReference>
<feature type="compositionally biased region" description="Basic and acidic residues" evidence="10">
    <location>
        <begin position="218"/>
        <end position="245"/>
    </location>
</feature>
<proteinExistence type="inferred from homology"/>
<evidence type="ECO:0000256" key="1">
    <source>
        <dbReference type="ARBA" id="ARBA00004123"/>
    </source>
</evidence>
<keyword evidence="13" id="KW-1185">Reference proteome</keyword>
<evidence type="ECO:0000256" key="10">
    <source>
        <dbReference type="SAM" id="MobiDB-lite"/>
    </source>
</evidence>
<evidence type="ECO:0000313" key="12">
    <source>
        <dbReference type="Ensembl" id="ENSSAUP00010043206.1"/>
    </source>
</evidence>
<accession>A0A671WYR6</accession>
<dbReference type="OMA" id="HKCDESS"/>
<dbReference type="GO" id="GO:0005634">
    <property type="term" value="C:nucleus"/>
    <property type="evidence" value="ECO:0007669"/>
    <property type="project" value="UniProtKB-SubCell"/>
</dbReference>
<comment type="similarity">
    <text evidence="2">Belongs to the krueppel C2H2-type zinc-finger protein family.</text>
</comment>
<dbReference type="InterPro" id="IPR050331">
    <property type="entry name" value="Zinc_finger"/>
</dbReference>
<feature type="domain" description="C2H2-type" evidence="11">
    <location>
        <begin position="114"/>
        <end position="141"/>
    </location>
</feature>
<reference evidence="12" key="2">
    <citation type="submission" date="2025-09" db="UniProtKB">
        <authorList>
            <consortium name="Ensembl"/>
        </authorList>
    </citation>
    <scope>IDENTIFICATION</scope>
</reference>
<dbReference type="FunFam" id="3.30.160.60:FF:000624">
    <property type="entry name" value="zinc finger protein 697"/>
    <property type="match status" value="1"/>
</dbReference>
<dbReference type="PROSITE" id="PS50157">
    <property type="entry name" value="ZINC_FINGER_C2H2_2"/>
    <property type="match status" value="3"/>
</dbReference>